<evidence type="ECO:0000313" key="5">
    <source>
        <dbReference type="EMBL" id="AIJ44372.1"/>
    </source>
</evidence>
<dbReference type="Pfam" id="PF02321">
    <property type="entry name" value="OEP"/>
    <property type="match status" value="2"/>
</dbReference>
<feature type="coiled-coil region" evidence="3">
    <location>
        <begin position="197"/>
        <end position="255"/>
    </location>
</feature>
<accession>A0A076PLX1</accession>
<proteinExistence type="inferred from homology"/>
<dbReference type="Proteomes" id="UP000028782">
    <property type="component" value="Chromosome"/>
</dbReference>
<keyword evidence="3" id="KW-0175">Coiled coil</keyword>
<sequence>MSDICKPLRRHALACAVAGLSALLAGCAVGPDFRAPEPPPAGAQFARAEPSAVPQQVFPETGSDAAFWRQFQDGQLTQLVEQALRANQELRGALARLDAAQALLGESRLDQFPTLTLSGQALQQRRSESQAPSGTPSGPRSQRSYSVGINASWELDLFGRVRRNIEAGSADLRASAADLAALQVAIAAQVAAGYADLRGWQQRLHLAEANAANQQDTLRLVQLRLAHGSGTDFDLARAQAQLESTRSRIPALQARIAVAQHRLAVLTGQVPEALIAALDVPAALPQLPESIAPGTPAELLRRRPDVAAAEARLHAATARVGVATAELFPRLSLGGLLGSSALGAGALFEAGSASRSVFLGVDWSFLDVGRVRARIAASEAGAQIALAQYQQSVLQALEDTENALVGLARTRTEDAHLAQAAEQRARAEQLAQRRYRLGSVGLYEVLDAQRDLYAAQDAAADSRVRGLRAAVALYQALAGGWEGQPPARPMMALQ</sequence>
<dbReference type="InterPro" id="IPR010131">
    <property type="entry name" value="MdtP/NodT-like"/>
</dbReference>
<evidence type="ECO:0000256" key="4">
    <source>
        <dbReference type="SAM" id="MobiDB-lite"/>
    </source>
</evidence>
<comment type="subcellular location">
    <subcellularLocation>
        <location evidence="2">Cell membrane</location>
        <topology evidence="2">Lipid-anchor</topology>
    </subcellularLocation>
</comment>
<dbReference type="HOGENOM" id="CLU_012817_13_0_4"/>
<dbReference type="RefSeq" id="WP_043370491.1">
    <property type="nucleotide sequence ID" value="NZ_CP006704.1"/>
</dbReference>
<dbReference type="InterPro" id="IPR003423">
    <property type="entry name" value="OMP_efflux"/>
</dbReference>
<organism evidence="5 6">
    <name type="scientific">Comamonas testosteroni TK102</name>
    <dbReference type="NCBI Taxonomy" id="1392005"/>
    <lineage>
        <taxon>Bacteria</taxon>
        <taxon>Pseudomonadati</taxon>
        <taxon>Pseudomonadota</taxon>
        <taxon>Betaproteobacteria</taxon>
        <taxon>Burkholderiales</taxon>
        <taxon>Comamonadaceae</taxon>
        <taxon>Comamonas</taxon>
    </lineage>
</organism>
<dbReference type="AlphaFoldDB" id="A0A076PLX1"/>
<evidence type="ECO:0000256" key="3">
    <source>
        <dbReference type="SAM" id="Coils"/>
    </source>
</evidence>
<dbReference type="Gene3D" id="2.20.200.10">
    <property type="entry name" value="Outer membrane efflux proteins (OEP)"/>
    <property type="match status" value="1"/>
</dbReference>
<dbReference type="NCBIfam" id="TIGR01845">
    <property type="entry name" value="outer_NodT"/>
    <property type="match status" value="1"/>
</dbReference>
<dbReference type="EMBL" id="CP006704">
    <property type="protein sequence ID" value="AIJ44372.1"/>
    <property type="molecule type" value="Genomic_DNA"/>
</dbReference>
<keyword evidence="2" id="KW-0732">Signal</keyword>
<protein>
    <submittedName>
        <fullName evidence="5">RND transporter</fullName>
    </submittedName>
</protein>
<keyword evidence="2" id="KW-0564">Palmitate</keyword>
<comment type="similarity">
    <text evidence="1 2">Belongs to the outer membrane factor (OMF) (TC 1.B.17) family.</text>
</comment>
<dbReference type="SUPFAM" id="SSF56954">
    <property type="entry name" value="Outer membrane efflux proteins (OEP)"/>
    <property type="match status" value="1"/>
</dbReference>
<keyword evidence="2" id="KW-1134">Transmembrane beta strand</keyword>
<name>A0A076PLX1_COMTE</name>
<evidence type="ECO:0000256" key="2">
    <source>
        <dbReference type="RuleBase" id="RU362097"/>
    </source>
</evidence>
<dbReference type="KEGG" id="ctes:O987_00865"/>
<evidence type="ECO:0000256" key="1">
    <source>
        <dbReference type="ARBA" id="ARBA00007613"/>
    </source>
</evidence>
<reference evidence="5 6" key="1">
    <citation type="journal article" date="2014" name="Genome Announc.">
        <title>Complete Genome Sequence of Polychlorinated Biphenyl Degrader Comamonas testosteroni TK102 (NBRC 109938).</title>
        <authorList>
            <person name="Fukuda K."/>
            <person name="Hosoyama A."/>
            <person name="Tsuchikane K."/>
            <person name="Ohji S."/>
            <person name="Yamazoe A."/>
            <person name="Fujita N."/>
            <person name="Shintani M."/>
            <person name="Kimbara K."/>
        </authorList>
    </citation>
    <scope>NUCLEOTIDE SEQUENCE [LARGE SCALE GENOMIC DNA]</scope>
    <source>
        <strain evidence="5">TK102</strain>
    </source>
</reference>
<feature type="region of interest" description="Disordered" evidence="4">
    <location>
        <begin position="120"/>
        <end position="145"/>
    </location>
</feature>
<evidence type="ECO:0000313" key="6">
    <source>
        <dbReference type="Proteomes" id="UP000028782"/>
    </source>
</evidence>
<dbReference type="Gene3D" id="1.20.1600.10">
    <property type="entry name" value="Outer membrane efflux proteins (OEP)"/>
    <property type="match status" value="1"/>
</dbReference>
<dbReference type="GO" id="GO:0005886">
    <property type="term" value="C:plasma membrane"/>
    <property type="evidence" value="ECO:0007669"/>
    <property type="project" value="UniProtKB-SubCell"/>
</dbReference>
<dbReference type="GO" id="GO:0015562">
    <property type="term" value="F:efflux transmembrane transporter activity"/>
    <property type="evidence" value="ECO:0007669"/>
    <property type="project" value="InterPro"/>
</dbReference>
<dbReference type="PANTHER" id="PTHR30203:SF25">
    <property type="entry name" value="OUTER MEMBRANE PROTEIN-RELATED"/>
    <property type="match status" value="1"/>
</dbReference>
<gene>
    <name evidence="5" type="ORF">O987_00865</name>
</gene>
<keyword evidence="2" id="KW-0449">Lipoprotein</keyword>
<keyword evidence="2" id="KW-0812">Transmembrane</keyword>
<feature type="chain" id="PRO_5001432641" evidence="2">
    <location>
        <begin position="31"/>
        <end position="494"/>
    </location>
</feature>
<feature type="signal peptide" evidence="2">
    <location>
        <begin position="1"/>
        <end position="30"/>
    </location>
</feature>
<dbReference type="PANTHER" id="PTHR30203">
    <property type="entry name" value="OUTER MEMBRANE CATION EFFLUX PROTEIN"/>
    <property type="match status" value="1"/>
</dbReference>
<keyword evidence="2" id="KW-0472">Membrane</keyword>
<dbReference type="PROSITE" id="PS51257">
    <property type="entry name" value="PROKAR_LIPOPROTEIN"/>
    <property type="match status" value="1"/>
</dbReference>